<accession>A0A8A2V893</accession>
<protein>
    <submittedName>
        <fullName evidence="1">NAD(P)/FAD-dependent oxidoreductase</fullName>
    </submittedName>
</protein>
<proteinExistence type="predicted"/>
<dbReference type="SUPFAM" id="SSF51905">
    <property type="entry name" value="FAD/NAD(P)-binding domain"/>
    <property type="match status" value="1"/>
</dbReference>
<keyword evidence="2" id="KW-1185">Reference proteome</keyword>
<dbReference type="PANTHER" id="PTHR42685">
    <property type="entry name" value="GERANYLGERANYL DIPHOSPHATE REDUCTASE"/>
    <property type="match status" value="1"/>
</dbReference>
<dbReference type="Gene3D" id="3.50.50.60">
    <property type="entry name" value="FAD/NAD(P)-binding domain"/>
    <property type="match status" value="1"/>
</dbReference>
<dbReference type="EMBL" id="CP071462">
    <property type="protein sequence ID" value="QSW97661.1"/>
    <property type="molecule type" value="Genomic_DNA"/>
</dbReference>
<organism evidence="1 2">
    <name type="scientific">Haloterrigena alkaliphila</name>
    <dbReference type="NCBI Taxonomy" id="2816475"/>
    <lineage>
        <taxon>Archaea</taxon>
        <taxon>Methanobacteriati</taxon>
        <taxon>Methanobacteriota</taxon>
        <taxon>Stenosarchaea group</taxon>
        <taxon>Halobacteria</taxon>
        <taxon>Halobacteriales</taxon>
        <taxon>Natrialbaceae</taxon>
        <taxon>Haloterrigena</taxon>
    </lineage>
</organism>
<evidence type="ECO:0000313" key="2">
    <source>
        <dbReference type="Proteomes" id="UP000663203"/>
    </source>
</evidence>
<dbReference type="AlphaFoldDB" id="A0A8A2V893"/>
<dbReference type="PANTHER" id="PTHR42685:SF22">
    <property type="entry name" value="CONDITIONED MEDIUM FACTOR RECEPTOR 1"/>
    <property type="match status" value="1"/>
</dbReference>
<dbReference type="InterPro" id="IPR036188">
    <property type="entry name" value="FAD/NAD-bd_sf"/>
</dbReference>
<dbReference type="RefSeq" id="WP_207287223.1">
    <property type="nucleotide sequence ID" value="NZ_CP071462.1"/>
</dbReference>
<dbReference type="KEGG" id="hakz:J0X25_09525"/>
<sequence length="403" mass="44391">MDDNQSTAAVLGGSVSGLAAATGLLRIAEFDRVTVYERQEYDDKRVDCGEAINDTTLIPLPKTPENGFVNDVDGFQLRVYEGTDRSRDARPLAKSNVRCEPGYICERPVVERRWAEELEARGVEFRTGRSVSPDEYADIIESYDYVVDASGQPSLTLKANGDAREYTGDMVALNATVEGDFSAYANWPRIFFEGYVGYAWAFPKSDGHANVGIGWAGDRRPDDYVAALEAAAERNAFPVPDRADVNLATIPRGPSLDPDRVYDPEANVFLVGDAAGIANRYQGEGICQGIRSAYLAATLIANGTESAYPRKLYDLLRSEYRLARLMRGAWVEHEDPDLLASVADALEGLTIEDITRRPATVMRRVAKRPSAALELVADAGMLRRLYGAYTDSWEYATEREPDG</sequence>
<name>A0A8A2V893_9EURY</name>
<reference evidence="1 2" key="1">
    <citation type="submission" date="2021-03" db="EMBL/GenBank/DDBJ databases">
        <title>Haloterrigena longa sp. nov. and Haloterrigena limicola sp. nov., extremely halophilic archaea isolated from a salt lake.</title>
        <authorList>
            <person name="Henglin C."/>
        </authorList>
    </citation>
    <scope>NUCLEOTIDE SEQUENCE [LARGE SCALE GENOMIC DNA]</scope>
    <source>
        <strain evidence="1 2">KZCA68</strain>
    </source>
</reference>
<evidence type="ECO:0000313" key="1">
    <source>
        <dbReference type="EMBL" id="QSW97661.1"/>
    </source>
</evidence>
<dbReference type="InterPro" id="IPR050407">
    <property type="entry name" value="Geranylgeranyl_reductase"/>
</dbReference>
<gene>
    <name evidence="1" type="ORF">J0X25_09525</name>
</gene>
<dbReference type="Proteomes" id="UP000663203">
    <property type="component" value="Chromosome"/>
</dbReference>
<dbReference type="GeneID" id="63187544"/>